<reference evidence="3 4" key="1">
    <citation type="submission" date="2020-07" db="EMBL/GenBank/DDBJ databases">
        <title>Draft genome sequence of violacein-producing bacteria and related species.</title>
        <authorList>
            <person name="Wilson H.S."/>
            <person name="De Leon M.E."/>
        </authorList>
    </citation>
    <scope>NUCLEOTIDE SEQUENCE [LARGE SCALE GENOMIC DNA]</scope>
    <source>
        <strain evidence="3 4">HSC-21Su07</strain>
    </source>
</reference>
<comment type="caution">
    <text evidence="3">The sequence shown here is derived from an EMBL/GenBank/DDBJ whole genome shotgun (WGS) entry which is preliminary data.</text>
</comment>
<dbReference type="InterPro" id="IPR022236">
    <property type="entry name" value="DUF3761"/>
</dbReference>
<evidence type="ECO:0000256" key="2">
    <source>
        <dbReference type="SAM" id="SignalP"/>
    </source>
</evidence>
<dbReference type="RefSeq" id="WP_181834788.1">
    <property type="nucleotide sequence ID" value="NZ_JACERN010000014.1"/>
</dbReference>
<accession>A0A838Y0T1</accession>
<evidence type="ECO:0000313" key="4">
    <source>
        <dbReference type="Proteomes" id="UP000545606"/>
    </source>
</evidence>
<feature type="chain" id="PRO_5032277568" evidence="2">
    <location>
        <begin position="20"/>
        <end position="94"/>
    </location>
</feature>
<gene>
    <name evidence="3" type="ORF">H2Z84_03750</name>
</gene>
<keyword evidence="4" id="KW-1185">Reference proteome</keyword>
<dbReference type="AlphaFoldDB" id="A0A838Y0T1"/>
<protein>
    <submittedName>
        <fullName evidence="3">DUF3761 domain-containing protein</fullName>
    </submittedName>
</protein>
<dbReference type="Pfam" id="PF12587">
    <property type="entry name" value="DUF3761"/>
    <property type="match status" value="1"/>
</dbReference>
<proteinExistence type="predicted"/>
<dbReference type="Proteomes" id="UP000545606">
    <property type="component" value="Unassembled WGS sequence"/>
</dbReference>
<evidence type="ECO:0000313" key="3">
    <source>
        <dbReference type="EMBL" id="MBA4707508.1"/>
    </source>
</evidence>
<dbReference type="EMBL" id="JACERN010000014">
    <property type="protein sequence ID" value="MBA4707508.1"/>
    <property type="molecule type" value="Genomic_DNA"/>
</dbReference>
<feature type="region of interest" description="Disordered" evidence="1">
    <location>
        <begin position="18"/>
        <end position="94"/>
    </location>
</feature>
<sequence>MKFIILALAAVLAMQPAMAKKPNYQSTEQIQEDDLMEHGGYTNSDGEQVHSPAHTKSGKKPNGASAKCRDGSYSFSQHHRGTCSGHGGVAQWYK</sequence>
<keyword evidence="2" id="KW-0732">Signal</keyword>
<organism evidence="3 4">
    <name type="scientific">Aquitalea aquatica</name>
    <dbReference type="NCBI Taxonomy" id="3044273"/>
    <lineage>
        <taxon>Bacteria</taxon>
        <taxon>Pseudomonadati</taxon>
        <taxon>Pseudomonadota</taxon>
        <taxon>Betaproteobacteria</taxon>
        <taxon>Neisseriales</taxon>
        <taxon>Chromobacteriaceae</taxon>
        <taxon>Aquitalea</taxon>
    </lineage>
</organism>
<name>A0A838Y0T1_9NEIS</name>
<evidence type="ECO:0000256" key="1">
    <source>
        <dbReference type="SAM" id="MobiDB-lite"/>
    </source>
</evidence>
<feature type="signal peptide" evidence="2">
    <location>
        <begin position="1"/>
        <end position="19"/>
    </location>
</feature>